<gene>
    <name evidence="2" type="ORF">F0562_017902</name>
</gene>
<dbReference type="EMBL" id="CM018052">
    <property type="protein sequence ID" value="KAA8514723.1"/>
    <property type="molecule type" value="Genomic_DNA"/>
</dbReference>
<evidence type="ECO:0000313" key="3">
    <source>
        <dbReference type="Proteomes" id="UP000325577"/>
    </source>
</evidence>
<keyword evidence="1" id="KW-1133">Transmembrane helix</keyword>
<organism evidence="2 3">
    <name type="scientific">Nyssa sinensis</name>
    <dbReference type="NCBI Taxonomy" id="561372"/>
    <lineage>
        <taxon>Eukaryota</taxon>
        <taxon>Viridiplantae</taxon>
        <taxon>Streptophyta</taxon>
        <taxon>Embryophyta</taxon>
        <taxon>Tracheophyta</taxon>
        <taxon>Spermatophyta</taxon>
        <taxon>Magnoliopsida</taxon>
        <taxon>eudicotyledons</taxon>
        <taxon>Gunneridae</taxon>
        <taxon>Pentapetalae</taxon>
        <taxon>asterids</taxon>
        <taxon>Cornales</taxon>
        <taxon>Nyssaceae</taxon>
        <taxon>Nyssa</taxon>
    </lineage>
</organism>
<keyword evidence="1" id="KW-0812">Transmembrane</keyword>
<feature type="transmembrane region" description="Helical" evidence="1">
    <location>
        <begin position="83"/>
        <end position="108"/>
    </location>
</feature>
<protein>
    <submittedName>
        <fullName evidence="2">Uncharacterized protein</fullName>
    </submittedName>
</protein>
<sequence length="146" mass="16024">MDRKSSRRFHSADYSCTSQEMQLQSCCSTTTYQALLVDWIRKLEVGILALLADGIKLLVYASSNPESYLNHNSVFGGTMAIDGLALPVFTIRLVLLFVLWGLVAVAAIESGGQAANRMSRGILVLWDYSIFDTLIVNAGEDCTCHV</sequence>
<evidence type="ECO:0000256" key="1">
    <source>
        <dbReference type="SAM" id="Phobius"/>
    </source>
</evidence>
<keyword evidence="3" id="KW-1185">Reference proteome</keyword>
<proteinExistence type="predicted"/>
<evidence type="ECO:0000313" key="2">
    <source>
        <dbReference type="EMBL" id="KAA8514723.1"/>
    </source>
</evidence>
<dbReference type="OrthoDB" id="443318at2759"/>
<dbReference type="AlphaFoldDB" id="A0A5J4Z7T7"/>
<dbReference type="Proteomes" id="UP000325577">
    <property type="component" value="Linkage Group LG9"/>
</dbReference>
<accession>A0A5J4Z7T7</accession>
<reference evidence="2 3" key="1">
    <citation type="submission" date="2019-09" db="EMBL/GenBank/DDBJ databases">
        <title>A chromosome-level genome assembly of the Chinese tupelo Nyssa sinensis.</title>
        <authorList>
            <person name="Yang X."/>
            <person name="Kang M."/>
            <person name="Yang Y."/>
            <person name="Xiong H."/>
            <person name="Wang M."/>
            <person name="Zhang Z."/>
            <person name="Wang Z."/>
            <person name="Wu H."/>
            <person name="Ma T."/>
            <person name="Liu J."/>
            <person name="Xi Z."/>
        </authorList>
    </citation>
    <scope>NUCLEOTIDE SEQUENCE [LARGE SCALE GENOMIC DNA]</scope>
    <source>
        <strain evidence="2">J267</strain>
        <tissue evidence="2">Leaf</tissue>
    </source>
</reference>
<name>A0A5J4Z7T7_9ASTE</name>
<keyword evidence="1" id="KW-0472">Membrane</keyword>